<evidence type="ECO:0000256" key="5">
    <source>
        <dbReference type="ARBA" id="ARBA00023002"/>
    </source>
</evidence>
<proteinExistence type="inferred from homology"/>
<dbReference type="InterPro" id="IPR001236">
    <property type="entry name" value="Lactate/malate_DH_N"/>
</dbReference>
<dbReference type="InterPro" id="IPR022383">
    <property type="entry name" value="Lactate/malate_DH_C"/>
</dbReference>
<feature type="domain" description="Lactate/malate dehydrogenase C-terminal" evidence="10">
    <location>
        <begin position="183"/>
        <end position="339"/>
    </location>
</feature>
<feature type="domain" description="Lactate/malate dehydrogenase N-terminal" evidence="9">
    <location>
        <begin position="41"/>
        <end position="180"/>
    </location>
</feature>
<dbReference type="InterPro" id="IPR001557">
    <property type="entry name" value="L-lactate/malate_DH"/>
</dbReference>
<evidence type="ECO:0000256" key="3">
    <source>
        <dbReference type="ARBA" id="ARBA00011012"/>
    </source>
</evidence>
<evidence type="ECO:0000256" key="1">
    <source>
        <dbReference type="ARBA" id="ARBA00004843"/>
    </source>
</evidence>
<gene>
    <name evidence="11" type="ORF">AARE701A_LOCUS19182</name>
</gene>
<comment type="catalytic activity">
    <reaction evidence="7 8">
        <text>(S)-lactate + NAD(+) = pyruvate + NADH + H(+)</text>
        <dbReference type="Rhea" id="RHEA:23444"/>
        <dbReference type="ChEBI" id="CHEBI:15361"/>
        <dbReference type="ChEBI" id="CHEBI:15378"/>
        <dbReference type="ChEBI" id="CHEBI:16651"/>
        <dbReference type="ChEBI" id="CHEBI:57540"/>
        <dbReference type="ChEBI" id="CHEBI:57945"/>
        <dbReference type="EC" id="1.1.1.27"/>
    </reaction>
</comment>
<dbReference type="EC" id="1.1.1.27" evidence="4 8"/>
<dbReference type="InterPro" id="IPR018177">
    <property type="entry name" value="L-lactate_DH_AS"/>
</dbReference>
<keyword evidence="12" id="KW-1185">Reference proteome</keyword>
<dbReference type="SUPFAM" id="SSF56327">
    <property type="entry name" value="LDH C-terminal domain-like"/>
    <property type="match status" value="1"/>
</dbReference>
<dbReference type="GO" id="GO:0006089">
    <property type="term" value="P:lactate metabolic process"/>
    <property type="evidence" value="ECO:0007669"/>
    <property type="project" value="TreeGrafter"/>
</dbReference>
<keyword evidence="6 8" id="KW-0520">NAD</keyword>
<dbReference type="FunFam" id="1.25.10.10:FF:000146">
    <property type="entry name" value="putative MO25-like protein At5g47540"/>
    <property type="match status" value="1"/>
</dbReference>
<dbReference type="CDD" id="cd05293">
    <property type="entry name" value="LDH_1"/>
    <property type="match status" value="1"/>
</dbReference>
<dbReference type="NCBIfam" id="TIGR01771">
    <property type="entry name" value="L-LDH-NAD"/>
    <property type="match status" value="1"/>
</dbReference>
<dbReference type="InterPro" id="IPR016024">
    <property type="entry name" value="ARM-type_fold"/>
</dbReference>
<dbReference type="GO" id="GO:0004459">
    <property type="term" value="F:L-lactate dehydrogenase (NAD+) activity"/>
    <property type="evidence" value="ECO:0007669"/>
    <property type="project" value="UniProtKB-EC"/>
</dbReference>
<dbReference type="Pfam" id="PF00056">
    <property type="entry name" value="Ldh_1_N"/>
    <property type="match status" value="1"/>
</dbReference>
<dbReference type="Pfam" id="PF02866">
    <property type="entry name" value="Ldh_1_C"/>
    <property type="match status" value="1"/>
</dbReference>
<evidence type="ECO:0000256" key="8">
    <source>
        <dbReference type="RuleBase" id="RU000496"/>
    </source>
</evidence>
<dbReference type="InterPro" id="IPR013878">
    <property type="entry name" value="Mo25"/>
</dbReference>
<dbReference type="InterPro" id="IPR036291">
    <property type="entry name" value="NAD(P)-bd_dom_sf"/>
</dbReference>
<protein>
    <recommendedName>
        <fullName evidence="4 8">L-lactate dehydrogenase</fullName>
        <ecNumber evidence="4 8">1.1.1.27</ecNumber>
    </recommendedName>
</protein>
<dbReference type="GO" id="GO:0005737">
    <property type="term" value="C:cytoplasm"/>
    <property type="evidence" value="ECO:0007669"/>
    <property type="project" value="InterPro"/>
</dbReference>
<dbReference type="PANTHER" id="PTHR43128">
    <property type="entry name" value="L-2-HYDROXYCARBOXYLATE DEHYDROGENASE (NAD(P)(+))"/>
    <property type="match status" value="1"/>
</dbReference>
<evidence type="ECO:0000313" key="12">
    <source>
        <dbReference type="Proteomes" id="UP000682877"/>
    </source>
</evidence>
<dbReference type="InterPro" id="IPR011304">
    <property type="entry name" value="L-lactate_DH"/>
</dbReference>
<dbReference type="Gene3D" id="3.90.110.10">
    <property type="entry name" value="Lactate dehydrogenase/glycoside hydrolase, family 4, C-terminal"/>
    <property type="match status" value="1"/>
</dbReference>
<evidence type="ECO:0000256" key="2">
    <source>
        <dbReference type="ARBA" id="ARBA00006054"/>
    </source>
</evidence>
<comment type="similarity">
    <text evidence="3">Belongs to the Mo25 family.</text>
</comment>
<organism evidence="11 12">
    <name type="scientific">Arabidopsis arenosa</name>
    <name type="common">Sand rock-cress</name>
    <name type="synonym">Cardaminopsis arenosa</name>
    <dbReference type="NCBI Taxonomy" id="38785"/>
    <lineage>
        <taxon>Eukaryota</taxon>
        <taxon>Viridiplantae</taxon>
        <taxon>Streptophyta</taxon>
        <taxon>Embryophyta</taxon>
        <taxon>Tracheophyta</taxon>
        <taxon>Spermatophyta</taxon>
        <taxon>Magnoliopsida</taxon>
        <taxon>eudicotyledons</taxon>
        <taxon>Gunneridae</taxon>
        <taxon>Pentapetalae</taxon>
        <taxon>rosids</taxon>
        <taxon>malvids</taxon>
        <taxon>Brassicales</taxon>
        <taxon>Brassicaceae</taxon>
        <taxon>Camelineae</taxon>
        <taxon>Arabidopsis</taxon>
    </lineage>
</organism>
<dbReference type="SUPFAM" id="SSF48371">
    <property type="entry name" value="ARM repeat"/>
    <property type="match status" value="1"/>
</dbReference>
<evidence type="ECO:0000256" key="4">
    <source>
        <dbReference type="ARBA" id="ARBA00012967"/>
    </source>
</evidence>
<dbReference type="PANTHER" id="PTHR43128:SF16">
    <property type="entry name" value="L-LACTATE DEHYDROGENASE"/>
    <property type="match status" value="1"/>
</dbReference>
<dbReference type="AlphaFoldDB" id="A0A8S2AX15"/>
<dbReference type="PROSITE" id="PS00064">
    <property type="entry name" value="L_LDH"/>
    <property type="match status" value="1"/>
</dbReference>
<evidence type="ECO:0000259" key="9">
    <source>
        <dbReference type="Pfam" id="PF00056"/>
    </source>
</evidence>
<dbReference type="EMBL" id="LR999457">
    <property type="protein sequence ID" value="CAE6191473.1"/>
    <property type="molecule type" value="Genomic_DNA"/>
</dbReference>
<dbReference type="InterPro" id="IPR011989">
    <property type="entry name" value="ARM-like"/>
</dbReference>
<dbReference type="Pfam" id="PF08569">
    <property type="entry name" value="Mo25"/>
    <property type="match status" value="1"/>
</dbReference>
<dbReference type="Gene3D" id="3.40.50.720">
    <property type="entry name" value="NAD(P)-binding Rossmann-like Domain"/>
    <property type="match status" value="1"/>
</dbReference>
<name>A0A8S2AX15_ARAAE</name>
<sequence length="699" mass="77754">MEKNASTSSLKDLGPSGLDLTSAFFKPIHNSDPPLPSNRRTKVSVVGVGNVGMAIAQTILTQDLADEIALVDAKPDKLRGEMLDLQHAAAFLPRTKITASVDYEVTAGSDLCIVTAGARQNPGESRLNLLQRNVALFRHIIPPLAKASPDSILIIVSNPVDVLTYVAWKLSGFPVNRVLGSGTNLDSSRFRFLIADHLDVNAQDVQAYIVGEHGDSSVALWSSISVGGIPVLSFLEKQQIAYEKQTLEDIHQAVVGSAYEVIGLKGYTSWAIGYSVANLARTILRDQRKIHPVTVLARGFYGVDGGDVFLSLPALLGRNGVVAVTNVHMTDEESEKLQNRRVLASASGCSGGDSADMRGLFKSKPRTPVDIVRQTRDLLLYADRSNSFPDLRESKREEKLVELSKSIRDLKLILYGNSEAEPVSEACAQLTQEFFKADTLRRLLTSLPNLNLEARKDATQVVANLQRQQVNSRLIAADYLESNIDLMDFLVDGFENTDMALHYGTMFRECIRHQIVAKYVLDSQHVKKFFYYIQLPNFDIAADAAATFKELLTRHKSTVAEFLIKNEDWFFADYNSKLLESTNYITRRQAIKLLGDILLDRSNSAVMTKYVSSMDNLRILMNLLRESSKTIQIEAFHVFKLFVANQNKPSDIANILVANRNKLLRLLADIKPDKEDERFEADKAQVVREIANLKLRELA</sequence>
<dbReference type="SUPFAM" id="SSF51735">
    <property type="entry name" value="NAD(P)-binding Rossmann-fold domains"/>
    <property type="match status" value="1"/>
</dbReference>
<keyword evidence="5 8" id="KW-0560">Oxidoreductase</keyword>
<dbReference type="Gene3D" id="1.25.10.10">
    <property type="entry name" value="Leucine-rich Repeat Variant"/>
    <property type="match status" value="1"/>
</dbReference>
<evidence type="ECO:0000256" key="6">
    <source>
        <dbReference type="ARBA" id="ARBA00023027"/>
    </source>
</evidence>
<evidence type="ECO:0000256" key="7">
    <source>
        <dbReference type="ARBA" id="ARBA00049258"/>
    </source>
</evidence>
<evidence type="ECO:0000259" key="10">
    <source>
        <dbReference type="Pfam" id="PF02866"/>
    </source>
</evidence>
<dbReference type="HAMAP" id="MF_00488">
    <property type="entry name" value="Lactate_dehydrog"/>
    <property type="match status" value="1"/>
</dbReference>
<dbReference type="Proteomes" id="UP000682877">
    <property type="component" value="Chromosome 7"/>
</dbReference>
<comment type="similarity">
    <text evidence="2">Belongs to the LDH/MDH superfamily. LDH family.</text>
</comment>
<dbReference type="PRINTS" id="PR00086">
    <property type="entry name" value="LLDHDRGNASE"/>
</dbReference>
<accession>A0A8S2AX15</accession>
<dbReference type="FunFam" id="3.40.50.720:FF:000018">
    <property type="entry name" value="Malate dehydrogenase"/>
    <property type="match status" value="1"/>
</dbReference>
<reference evidence="11" key="1">
    <citation type="submission" date="2021-01" db="EMBL/GenBank/DDBJ databases">
        <authorList>
            <person name="Bezrukov I."/>
        </authorList>
    </citation>
    <scope>NUCLEOTIDE SEQUENCE</scope>
</reference>
<dbReference type="InterPro" id="IPR015955">
    <property type="entry name" value="Lactate_DH/Glyco_Ohase_4_C"/>
</dbReference>
<evidence type="ECO:0000313" key="11">
    <source>
        <dbReference type="EMBL" id="CAE6191473.1"/>
    </source>
</evidence>
<comment type="pathway">
    <text evidence="1 8">Fermentation; pyruvate fermentation to lactate; (S)-lactate from pyruvate: step 1/1.</text>
</comment>